<dbReference type="Gene3D" id="1.10.10.60">
    <property type="entry name" value="Homeodomain-like"/>
    <property type="match status" value="2"/>
</dbReference>
<evidence type="ECO:0000256" key="3">
    <source>
        <dbReference type="ARBA" id="ARBA00023125"/>
    </source>
</evidence>
<dbReference type="GO" id="GO:0043565">
    <property type="term" value="F:sequence-specific DNA binding"/>
    <property type="evidence" value="ECO:0007669"/>
    <property type="project" value="InterPro"/>
</dbReference>
<dbReference type="SUPFAM" id="SSF52172">
    <property type="entry name" value="CheY-like"/>
    <property type="match status" value="1"/>
</dbReference>
<dbReference type="Pfam" id="PF12833">
    <property type="entry name" value="HTH_18"/>
    <property type="match status" value="1"/>
</dbReference>
<keyword evidence="4" id="KW-0804">Transcription</keyword>
<dbReference type="InterPro" id="IPR020449">
    <property type="entry name" value="Tscrpt_reg_AraC-type_HTH"/>
</dbReference>
<feature type="domain" description="Response regulatory" evidence="8">
    <location>
        <begin position="3"/>
        <end position="120"/>
    </location>
</feature>
<proteinExistence type="predicted"/>
<dbReference type="GO" id="GO:0003700">
    <property type="term" value="F:DNA-binding transcription factor activity"/>
    <property type="evidence" value="ECO:0007669"/>
    <property type="project" value="InterPro"/>
</dbReference>
<dbReference type="PANTHER" id="PTHR43280:SF28">
    <property type="entry name" value="HTH-TYPE TRANSCRIPTIONAL ACTIVATOR RHAS"/>
    <property type="match status" value="1"/>
</dbReference>
<dbReference type="OrthoDB" id="9794370at2"/>
<dbReference type="CDD" id="cd17536">
    <property type="entry name" value="REC_YesN-like"/>
    <property type="match status" value="1"/>
</dbReference>
<keyword evidence="6" id="KW-0597">Phosphoprotein</keyword>
<name>A0A1M6X275_9FIRM</name>
<dbReference type="InterPro" id="IPR011006">
    <property type="entry name" value="CheY-like_superfamily"/>
</dbReference>
<evidence type="ECO:0000256" key="6">
    <source>
        <dbReference type="PROSITE-ProRule" id="PRU00169"/>
    </source>
</evidence>
<dbReference type="SUPFAM" id="SSF46689">
    <property type="entry name" value="Homeodomain-like"/>
    <property type="match status" value="2"/>
</dbReference>
<evidence type="ECO:0000256" key="1">
    <source>
        <dbReference type="ARBA" id="ARBA00018672"/>
    </source>
</evidence>
<dbReference type="PROSITE" id="PS50110">
    <property type="entry name" value="RESPONSE_REGULATORY"/>
    <property type="match status" value="1"/>
</dbReference>
<dbReference type="STRING" id="1121322.SAMN02745136_03855"/>
<dbReference type="Pfam" id="PF00072">
    <property type="entry name" value="Response_reg"/>
    <property type="match status" value="1"/>
</dbReference>
<evidence type="ECO:0000256" key="2">
    <source>
        <dbReference type="ARBA" id="ARBA00023015"/>
    </source>
</evidence>
<keyword evidence="3" id="KW-0238">DNA-binding</keyword>
<evidence type="ECO:0000259" key="8">
    <source>
        <dbReference type="PROSITE" id="PS50110"/>
    </source>
</evidence>
<dbReference type="GO" id="GO:0000160">
    <property type="term" value="P:phosphorelay signal transduction system"/>
    <property type="evidence" value="ECO:0007669"/>
    <property type="project" value="InterPro"/>
</dbReference>
<dbReference type="InterPro" id="IPR001789">
    <property type="entry name" value="Sig_transdc_resp-reg_receiver"/>
</dbReference>
<dbReference type="PRINTS" id="PR00032">
    <property type="entry name" value="HTHARAC"/>
</dbReference>
<feature type="domain" description="HTH araC/xylS-type" evidence="7">
    <location>
        <begin position="421"/>
        <end position="519"/>
    </location>
</feature>
<evidence type="ECO:0000313" key="9">
    <source>
        <dbReference type="EMBL" id="SHL00036.1"/>
    </source>
</evidence>
<dbReference type="PANTHER" id="PTHR43280">
    <property type="entry name" value="ARAC-FAMILY TRANSCRIPTIONAL REGULATOR"/>
    <property type="match status" value="1"/>
</dbReference>
<reference evidence="9 10" key="1">
    <citation type="submission" date="2016-11" db="EMBL/GenBank/DDBJ databases">
        <authorList>
            <person name="Jaros S."/>
            <person name="Januszkiewicz K."/>
            <person name="Wedrychowicz H."/>
        </authorList>
    </citation>
    <scope>NUCLEOTIDE SEQUENCE [LARGE SCALE GENOMIC DNA]</scope>
    <source>
        <strain evidence="9 10">DSM 15929</strain>
    </source>
</reference>
<dbReference type="PROSITE" id="PS01124">
    <property type="entry name" value="HTH_ARAC_FAMILY_2"/>
    <property type="match status" value="1"/>
</dbReference>
<dbReference type="Gene3D" id="3.40.50.2300">
    <property type="match status" value="1"/>
</dbReference>
<dbReference type="InterPro" id="IPR009057">
    <property type="entry name" value="Homeodomain-like_sf"/>
</dbReference>
<keyword evidence="2" id="KW-0805">Transcription regulation</keyword>
<keyword evidence="10" id="KW-1185">Reference proteome</keyword>
<dbReference type="SMART" id="SM00448">
    <property type="entry name" value="REC"/>
    <property type="match status" value="1"/>
</dbReference>
<gene>
    <name evidence="9" type="ORF">SAMN02745136_03855</name>
</gene>
<dbReference type="EMBL" id="FRAC01000021">
    <property type="protein sequence ID" value="SHL00036.1"/>
    <property type="molecule type" value="Genomic_DNA"/>
</dbReference>
<dbReference type="Proteomes" id="UP000184386">
    <property type="component" value="Unassembled WGS sequence"/>
</dbReference>
<dbReference type="AlphaFoldDB" id="A0A1M6X275"/>
<dbReference type="InterPro" id="IPR018060">
    <property type="entry name" value="HTH_AraC"/>
</dbReference>
<comment type="function">
    <text evidence="5">May play the central regulatory role in sporulation. It may be an element of the effector pathway responsible for the activation of sporulation genes in response to nutritional stress. Spo0A may act in concert with spo0H (a sigma factor) to control the expression of some genes that are critical to the sporulation process.</text>
</comment>
<evidence type="ECO:0000256" key="4">
    <source>
        <dbReference type="ARBA" id="ARBA00023163"/>
    </source>
</evidence>
<evidence type="ECO:0000256" key="5">
    <source>
        <dbReference type="ARBA" id="ARBA00024867"/>
    </source>
</evidence>
<evidence type="ECO:0000259" key="7">
    <source>
        <dbReference type="PROSITE" id="PS01124"/>
    </source>
</evidence>
<feature type="modified residue" description="4-aspartylphosphate" evidence="6">
    <location>
        <position position="55"/>
    </location>
</feature>
<organism evidence="9 10">
    <name type="scientific">Anaerocolumna jejuensis DSM 15929</name>
    <dbReference type="NCBI Taxonomy" id="1121322"/>
    <lineage>
        <taxon>Bacteria</taxon>
        <taxon>Bacillati</taxon>
        <taxon>Bacillota</taxon>
        <taxon>Clostridia</taxon>
        <taxon>Lachnospirales</taxon>
        <taxon>Lachnospiraceae</taxon>
        <taxon>Anaerocolumna</taxon>
    </lineage>
</organism>
<dbReference type="SMART" id="SM00342">
    <property type="entry name" value="HTH_ARAC"/>
    <property type="match status" value="1"/>
</dbReference>
<evidence type="ECO:0000313" key="10">
    <source>
        <dbReference type="Proteomes" id="UP000184386"/>
    </source>
</evidence>
<protein>
    <recommendedName>
        <fullName evidence="1">Stage 0 sporulation protein A homolog</fullName>
    </recommendedName>
</protein>
<accession>A0A1M6X275</accession>
<dbReference type="RefSeq" id="WP_073278475.1">
    <property type="nucleotide sequence ID" value="NZ_FRAC01000021.1"/>
</dbReference>
<sequence length="521" mass="60258">MYTYIVVDDESLIRKGTIKKLSALEGRAECIGEASNGMEALKLMEEKNPDIIITDMNMPVMDGGQFLPEVTKRYPDKHIIVISGYKDFEYTKHAIKANAVDYLLKPFRREDIIDAVENAIRRFEDSSTIHNELASSKTEKEAARYEYDISTLKNSILGYHTTEVRLTSEKLNFINDTHNLVLVTLHSEVPLKEEALQNFLSENGFGDLALYLQHIHNHNLGFMILFMPQRSALGTKDLCTQVIRSLSTLFLHTSQKVSYGISLSHSSLTELNTAFMETVKALNHMGVNDQGKSFFYQEMDYEYSIPVEWKRSEELLFRIEAGMADKLPELLEDLFSYLAILPGCTLYDAKNYCFSLADRAKWIMTQYFEQVDPGSVNSSVQSILNTMFSLQEIKQYYLQFFTNLSHILADKSIYASDNTIEKIKAYIERNYQKNLTIEFVSSLFYMNRSYLSHLFKEKTGDNFVNYLNTVRLTKAKEQLKNTDKKLYSIAKAVGYDNVKYFFRVFKKYEGLTPEQYRSKYQ</sequence>